<feature type="region of interest" description="Disordered" evidence="1">
    <location>
        <begin position="25"/>
        <end position="101"/>
    </location>
</feature>
<name>A0A9N7V839_PLEPL</name>
<comment type="caution">
    <text evidence="2">The sequence shown here is derived from an EMBL/GenBank/DDBJ whole genome shotgun (WGS) entry which is preliminary data.</text>
</comment>
<dbReference type="AlphaFoldDB" id="A0A9N7V839"/>
<dbReference type="Proteomes" id="UP001153269">
    <property type="component" value="Unassembled WGS sequence"/>
</dbReference>
<dbReference type="EMBL" id="CADEAL010003402">
    <property type="protein sequence ID" value="CAB1444535.1"/>
    <property type="molecule type" value="Genomic_DNA"/>
</dbReference>
<evidence type="ECO:0000313" key="3">
    <source>
        <dbReference type="Proteomes" id="UP001153269"/>
    </source>
</evidence>
<proteinExistence type="predicted"/>
<gene>
    <name evidence="2" type="ORF">PLEPLA_LOCUS32251</name>
</gene>
<sequence>MTGVGHDRKSSGSYGVELISSGKVWCSLPGSGRTAPFFSPRRETPDPRCARVRGPHDPLRAPRRRHTADTPPVSSGAGAARQQHNKPPRRRGTEPLLTSRI</sequence>
<organism evidence="2 3">
    <name type="scientific">Pleuronectes platessa</name>
    <name type="common">European plaice</name>
    <dbReference type="NCBI Taxonomy" id="8262"/>
    <lineage>
        <taxon>Eukaryota</taxon>
        <taxon>Metazoa</taxon>
        <taxon>Chordata</taxon>
        <taxon>Craniata</taxon>
        <taxon>Vertebrata</taxon>
        <taxon>Euteleostomi</taxon>
        <taxon>Actinopterygii</taxon>
        <taxon>Neopterygii</taxon>
        <taxon>Teleostei</taxon>
        <taxon>Neoteleostei</taxon>
        <taxon>Acanthomorphata</taxon>
        <taxon>Carangaria</taxon>
        <taxon>Pleuronectiformes</taxon>
        <taxon>Pleuronectoidei</taxon>
        <taxon>Pleuronectidae</taxon>
        <taxon>Pleuronectes</taxon>
    </lineage>
</organism>
<accession>A0A9N7V839</accession>
<keyword evidence="3" id="KW-1185">Reference proteome</keyword>
<evidence type="ECO:0000313" key="2">
    <source>
        <dbReference type="EMBL" id="CAB1444535.1"/>
    </source>
</evidence>
<protein>
    <submittedName>
        <fullName evidence="2">Uncharacterized protein</fullName>
    </submittedName>
</protein>
<reference evidence="2" key="1">
    <citation type="submission" date="2020-03" db="EMBL/GenBank/DDBJ databases">
        <authorList>
            <person name="Weist P."/>
        </authorList>
    </citation>
    <scope>NUCLEOTIDE SEQUENCE</scope>
</reference>
<evidence type="ECO:0000256" key="1">
    <source>
        <dbReference type="SAM" id="MobiDB-lite"/>
    </source>
</evidence>
<feature type="compositionally biased region" description="Basic and acidic residues" evidence="1">
    <location>
        <begin position="40"/>
        <end position="60"/>
    </location>
</feature>